<dbReference type="AlphaFoldDB" id="A0A4R1IFW0"/>
<name>A0A4R1IFW0_ANCAQ</name>
<dbReference type="NCBIfam" id="NF009151">
    <property type="entry name" value="PRK12497.1-5"/>
    <property type="match status" value="1"/>
</dbReference>
<evidence type="ECO:0000313" key="4">
    <source>
        <dbReference type="Proteomes" id="UP000295030"/>
    </source>
</evidence>
<organism evidence="3 4">
    <name type="scientific">Ancylobacter aquaticus</name>
    <dbReference type="NCBI Taxonomy" id="100"/>
    <lineage>
        <taxon>Bacteria</taxon>
        <taxon>Pseudomonadati</taxon>
        <taxon>Pseudomonadota</taxon>
        <taxon>Alphaproteobacteria</taxon>
        <taxon>Hyphomicrobiales</taxon>
        <taxon>Xanthobacteraceae</taxon>
        <taxon>Ancylobacter</taxon>
    </lineage>
</organism>
<proteinExistence type="inferred from homology"/>
<dbReference type="EMBL" id="SMFY01000001">
    <property type="protein sequence ID" value="TCK29982.1"/>
    <property type="molecule type" value="Genomic_DNA"/>
</dbReference>
<comment type="similarity">
    <text evidence="1 2">Belongs to the UPF0102 family.</text>
</comment>
<dbReference type="PANTHER" id="PTHR34039:SF1">
    <property type="entry name" value="UPF0102 PROTEIN YRAN"/>
    <property type="match status" value="1"/>
</dbReference>
<keyword evidence="3" id="KW-0378">Hydrolase</keyword>
<reference evidence="3 4" key="1">
    <citation type="submission" date="2019-03" db="EMBL/GenBank/DDBJ databases">
        <title>Genomic Encyclopedia of Type Strains, Phase IV (KMG-IV): sequencing the most valuable type-strain genomes for metagenomic binning, comparative biology and taxonomic classification.</title>
        <authorList>
            <person name="Goeker M."/>
        </authorList>
    </citation>
    <scope>NUCLEOTIDE SEQUENCE [LARGE SCALE GENOMIC DNA]</scope>
    <source>
        <strain evidence="3 4">DSM 101</strain>
    </source>
</reference>
<dbReference type="PANTHER" id="PTHR34039">
    <property type="entry name" value="UPF0102 PROTEIN YRAN"/>
    <property type="match status" value="1"/>
</dbReference>
<dbReference type="RefSeq" id="WP_131833362.1">
    <property type="nucleotide sequence ID" value="NZ_SMFY01000001.1"/>
</dbReference>
<evidence type="ECO:0000313" key="3">
    <source>
        <dbReference type="EMBL" id="TCK29982.1"/>
    </source>
</evidence>
<gene>
    <name evidence="3" type="ORF">EV667_0067</name>
</gene>
<comment type="caution">
    <text evidence="3">The sequence shown here is derived from an EMBL/GenBank/DDBJ whole genome shotgun (WGS) entry which is preliminary data.</text>
</comment>
<keyword evidence="3" id="KW-0255">Endonuclease</keyword>
<sequence>MADKARPEEAPPEAALRRRRAAFARGVEAEAAAATLFEAKGFAILERRARTPRGEIDLVARRDGLVVFIEVKARASLRFAAESILLRQRRRIVGAAEIYLSRHPELAGLDMRLDVVLVAPGAPPLHLPGAFEAE</sequence>
<dbReference type="InterPro" id="IPR011335">
    <property type="entry name" value="Restrct_endonuc-II-like"/>
</dbReference>
<dbReference type="InterPro" id="IPR003509">
    <property type="entry name" value="UPF0102_YraN-like"/>
</dbReference>
<dbReference type="Proteomes" id="UP000295030">
    <property type="component" value="Unassembled WGS sequence"/>
</dbReference>
<dbReference type="GO" id="GO:0004519">
    <property type="term" value="F:endonuclease activity"/>
    <property type="evidence" value="ECO:0007669"/>
    <property type="project" value="UniProtKB-KW"/>
</dbReference>
<keyword evidence="4" id="KW-1185">Reference proteome</keyword>
<dbReference type="GO" id="GO:0003676">
    <property type="term" value="F:nucleic acid binding"/>
    <property type="evidence" value="ECO:0007669"/>
    <property type="project" value="InterPro"/>
</dbReference>
<dbReference type="HAMAP" id="MF_00048">
    <property type="entry name" value="UPF0102"/>
    <property type="match status" value="1"/>
</dbReference>
<protein>
    <recommendedName>
        <fullName evidence="2">UPF0102 protein EV667_0067</fullName>
    </recommendedName>
</protein>
<accession>A0A4R1IFW0</accession>
<dbReference type="SUPFAM" id="SSF52980">
    <property type="entry name" value="Restriction endonuclease-like"/>
    <property type="match status" value="1"/>
</dbReference>
<dbReference type="InterPro" id="IPR011856">
    <property type="entry name" value="tRNA_endonuc-like_dom_sf"/>
</dbReference>
<dbReference type="Pfam" id="PF02021">
    <property type="entry name" value="UPF0102"/>
    <property type="match status" value="1"/>
</dbReference>
<dbReference type="OrthoDB" id="9812968at2"/>
<dbReference type="Gene3D" id="3.40.1350.10">
    <property type="match status" value="1"/>
</dbReference>
<evidence type="ECO:0000256" key="2">
    <source>
        <dbReference type="HAMAP-Rule" id="MF_00048"/>
    </source>
</evidence>
<evidence type="ECO:0000256" key="1">
    <source>
        <dbReference type="ARBA" id="ARBA00006738"/>
    </source>
</evidence>
<keyword evidence="3" id="KW-0540">Nuclease</keyword>